<comment type="similarity">
    <text evidence="1">Belongs to the folylpolyglutamate synthase family.</text>
</comment>
<evidence type="ECO:0000313" key="5">
    <source>
        <dbReference type="EMBL" id="GGB34442.1"/>
    </source>
</evidence>
<sequence>MPDLPDARGDIIPDPDGGAAGIGVSGVEAGVSTLLDAIYRSHLRPAARAAGGEWGGGSTLDRLHRRPERLLDLARRHDLIPDPGRVILVTGSKGKGSTARLIAAGQTAAGRRTLLFTSPEDMTPLDRIRIDGTVIAAADAIGAYQMLRTSLRAVEASLPAGEALSPFGQFLLLALAHARRSAVDRLVLETGLGAADDEAGRLAAAIGVVTAILPEHLDRLGPDIDDVARAKLDIRHRCRRLILSDQAAAAGRRAGIDIGDALVLAQPGPGPGPGPIDDPAVAAAGLPPWLAHDRAMAAAVLAADGIDPAAVAVATALDGAAGALPSWGEAAWAGRVVAWEAAVQAASLDPARLRLLAAQGFRALLSVTDDKDVAGLATSLNAAGLSPCGVVLQGRRGALRAGAGAHRRLLALSAPGGPLQPAPWGPLDYDDVPAMARLLYDVSGPDDRAGAGGGKVIAIGTQSFVRLVRAAIRSGR</sequence>
<dbReference type="InterPro" id="IPR036565">
    <property type="entry name" value="Mur-like_cat_sf"/>
</dbReference>
<evidence type="ECO:0008006" key="7">
    <source>
        <dbReference type="Google" id="ProtNLM"/>
    </source>
</evidence>
<dbReference type="PANTHER" id="PTHR11136:SF0">
    <property type="entry name" value="DIHYDROFOLATE SYNTHETASE-RELATED"/>
    <property type="match status" value="1"/>
</dbReference>
<evidence type="ECO:0000256" key="4">
    <source>
        <dbReference type="ARBA" id="ARBA00022840"/>
    </source>
</evidence>
<comment type="caution">
    <text evidence="5">The sequence shown here is derived from an EMBL/GenBank/DDBJ whole genome shotgun (WGS) entry which is preliminary data.</text>
</comment>
<name>A0ABQ1IC86_9PROT</name>
<keyword evidence="4" id="KW-0067">ATP-binding</keyword>
<dbReference type="Gene3D" id="3.40.1190.10">
    <property type="entry name" value="Mur-like, catalytic domain"/>
    <property type="match status" value="1"/>
</dbReference>
<dbReference type="PANTHER" id="PTHR11136">
    <property type="entry name" value="FOLYLPOLYGLUTAMATE SYNTHASE-RELATED"/>
    <property type="match status" value="1"/>
</dbReference>
<keyword evidence="2" id="KW-0436">Ligase</keyword>
<keyword evidence="6" id="KW-1185">Reference proteome</keyword>
<proteinExistence type="inferred from homology"/>
<dbReference type="RefSeq" id="WP_188576322.1">
    <property type="nucleotide sequence ID" value="NZ_BMDZ01000012.1"/>
</dbReference>
<accession>A0ABQ1IC86</accession>
<dbReference type="InterPro" id="IPR001645">
    <property type="entry name" value="Folylpolyglutamate_synth"/>
</dbReference>
<organism evidence="5 6">
    <name type="scientific">Tistrella bauzanensis</name>
    <dbReference type="NCBI Taxonomy" id="657419"/>
    <lineage>
        <taxon>Bacteria</taxon>
        <taxon>Pseudomonadati</taxon>
        <taxon>Pseudomonadota</taxon>
        <taxon>Alphaproteobacteria</taxon>
        <taxon>Geminicoccales</taxon>
        <taxon>Geminicoccaceae</taxon>
        <taxon>Tistrella</taxon>
    </lineage>
</organism>
<dbReference type="EMBL" id="BMDZ01000012">
    <property type="protein sequence ID" value="GGB34442.1"/>
    <property type="molecule type" value="Genomic_DNA"/>
</dbReference>
<dbReference type="SUPFAM" id="SSF53623">
    <property type="entry name" value="MurD-like peptide ligases, catalytic domain"/>
    <property type="match status" value="1"/>
</dbReference>
<evidence type="ECO:0000313" key="6">
    <source>
        <dbReference type="Proteomes" id="UP000603352"/>
    </source>
</evidence>
<gene>
    <name evidence="5" type="ORF">GCM10011505_14880</name>
</gene>
<reference evidence="6" key="1">
    <citation type="journal article" date="2019" name="Int. J. Syst. Evol. Microbiol.">
        <title>The Global Catalogue of Microorganisms (GCM) 10K type strain sequencing project: providing services to taxonomists for standard genome sequencing and annotation.</title>
        <authorList>
            <consortium name="The Broad Institute Genomics Platform"/>
            <consortium name="The Broad Institute Genome Sequencing Center for Infectious Disease"/>
            <person name="Wu L."/>
            <person name="Ma J."/>
        </authorList>
    </citation>
    <scope>NUCLEOTIDE SEQUENCE [LARGE SCALE GENOMIC DNA]</scope>
    <source>
        <strain evidence="6">CGMCC 1.10188</strain>
    </source>
</reference>
<dbReference type="Proteomes" id="UP000603352">
    <property type="component" value="Unassembled WGS sequence"/>
</dbReference>
<evidence type="ECO:0000256" key="3">
    <source>
        <dbReference type="ARBA" id="ARBA00022741"/>
    </source>
</evidence>
<keyword evidence="3" id="KW-0547">Nucleotide-binding</keyword>
<protein>
    <recommendedName>
        <fullName evidence="7">Mur ligase central domain-containing protein</fullName>
    </recommendedName>
</protein>
<evidence type="ECO:0000256" key="2">
    <source>
        <dbReference type="ARBA" id="ARBA00022598"/>
    </source>
</evidence>
<evidence type="ECO:0000256" key="1">
    <source>
        <dbReference type="ARBA" id="ARBA00008276"/>
    </source>
</evidence>